<keyword evidence="3" id="KW-1133">Transmembrane helix</keyword>
<evidence type="ECO:0000256" key="3">
    <source>
        <dbReference type="SAM" id="Phobius"/>
    </source>
</evidence>
<dbReference type="Gene3D" id="2.40.50.140">
    <property type="entry name" value="Nucleic acid-binding proteins"/>
    <property type="match status" value="1"/>
</dbReference>
<sequence length="351" mass="38598">MSSNDSHNNSQSNSQSAVAPQAPKTGQGCANCESTDDWGHSSWCPRCGWYPALNTCVEVDSAEEDVQQEQPLEWYEVIPGWAWVVGAGEVALIVLSILGRVTTDTVSGERGHWALIQLFVGFCSLMVGQAWAYMYAVMKSSDFGPTDIFFQPLAIWGPSNRILPKSAPRLALAVWGATAAFLAVAVIGGINYNALFEDWGFEEQAQANMVHEIVRQAREGEGEESLEEAIDEFVGDEEDKEEVIIETQDLDCLIIGYIGESPEKFTGLVLASLVKGKLQYVGTVFNGIPKEDREILADRMATLGRDRPFVKAKVAANWLQPTLMCRINCEGLTKRNKLKKPAFVSRLADAK</sequence>
<dbReference type="Pfam" id="PF04679">
    <property type="entry name" value="DNA_ligase_A_C"/>
    <property type="match status" value="1"/>
</dbReference>
<dbReference type="GO" id="GO:0006310">
    <property type="term" value="P:DNA recombination"/>
    <property type="evidence" value="ECO:0007669"/>
    <property type="project" value="InterPro"/>
</dbReference>
<evidence type="ECO:0000313" key="5">
    <source>
        <dbReference type="EMBL" id="QDU45074.1"/>
    </source>
</evidence>
<evidence type="ECO:0000313" key="6">
    <source>
        <dbReference type="Proteomes" id="UP000319383"/>
    </source>
</evidence>
<feature type="region of interest" description="Disordered" evidence="2">
    <location>
        <begin position="1"/>
        <end position="31"/>
    </location>
</feature>
<feature type="compositionally biased region" description="Low complexity" evidence="2">
    <location>
        <begin position="1"/>
        <end position="16"/>
    </location>
</feature>
<feature type="transmembrane region" description="Helical" evidence="3">
    <location>
        <begin position="81"/>
        <end position="101"/>
    </location>
</feature>
<evidence type="ECO:0000259" key="4">
    <source>
        <dbReference type="Pfam" id="PF04679"/>
    </source>
</evidence>
<keyword evidence="3" id="KW-0472">Membrane</keyword>
<feature type="domain" description="DNA ligase ATP-dependent C-terminal" evidence="4">
    <location>
        <begin position="263"/>
        <end position="345"/>
    </location>
</feature>
<dbReference type="OrthoDB" id="236372at2"/>
<dbReference type="AlphaFoldDB" id="A0A517ZRG5"/>
<accession>A0A517ZRG5</accession>
<keyword evidence="6" id="KW-1185">Reference proteome</keyword>
<evidence type="ECO:0000256" key="1">
    <source>
        <dbReference type="ARBA" id="ARBA00012727"/>
    </source>
</evidence>
<dbReference type="EMBL" id="CP036276">
    <property type="protein sequence ID" value="QDU45074.1"/>
    <property type="molecule type" value="Genomic_DNA"/>
</dbReference>
<dbReference type="InterPro" id="IPR012340">
    <property type="entry name" value="NA-bd_OB-fold"/>
</dbReference>
<protein>
    <recommendedName>
        <fullName evidence="1">DNA ligase (ATP)</fullName>
        <ecNumber evidence="1">6.5.1.1</ecNumber>
    </recommendedName>
</protein>
<dbReference type="GO" id="GO:0006281">
    <property type="term" value="P:DNA repair"/>
    <property type="evidence" value="ECO:0007669"/>
    <property type="project" value="InterPro"/>
</dbReference>
<dbReference type="KEGG" id="sdyn:Mal52_35620"/>
<organism evidence="5 6">
    <name type="scientific">Symmachiella dynata</name>
    <dbReference type="NCBI Taxonomy" id="2527995"/>
    <lineage>
        <taxon>Bacteria</taxon>
        <taxon>Pseudomonadati</taxon>
        <taxon>Planctomycetota</taxon>
        <taxon>Planctomycetia</taxon>
        <taxon>Planctomycetales</taxon>
        <taxon>Planctomycetaceae</taxon>
        <taxon>Symmachiella</taxon>
    </lineage>
</organism>
<dbReference type="GO" id="GO:0003910">
    <property type="term" value="F:DNA ligase (ATP) activity"/>
    <property type="evidence" value="ECO:0007669"/>
    <property type="project" value="UniProtKB-EC"/>
</dbReference>
<dbReference type="SUPFAM" id="SSF50249">
    <property type="entry name" value="Nucleic acid-binding proteins"/>
    <property type="match status" value="1"/>
</dbReference>
<evidence type="ECO:0000256" key="2">
    <source>
        <dbReference type="SAM" id="MobiDB-lite"/>
    </source>
</evidence>
<dbReference type="EC" id="6.5.1.1" evidence="1"/>
<proteinExistence type="predicted"/>
<name>A0A517ZRG5_9PLAN</name>
<keyword evidence="3" id="KW-0812">Transmembrane</keyword>
<dbReference type="RefSeq" id="WP_145377415.1">
    <property type="nucleotide sequence ID" value="NZ_CP036270.1"/>
</dbReference>
<dbReference type="Proteomes" id="UP000319383">
    <property type="component" value="Chromosome"/>
</dbReference>
<gene>
    <name evidence="5" type="ORF">Mal52_35620</name>
</gene>
<dbReference type="InterPro" id="IPR012309">
    <property type="entry name" value="DNA_ligase_ATP-dep_C"/>
</dbReference>
<feature type="transmembrane region" description="Helical" evidence="3">
    <location>
        <begin position="170"/>
        <end position="192"/>
    </location>
</feature>
<reference evidence="5 6" key="1">
    <citation type="submission" date="2019-02" db="EMBL/GenBank/DDBJ databases">
        <title>Deep-cultivation of Planctomycetes and their phenomic and genomic characterization uncovers novel biology.</title>
        <authorList>
            <person name="Wiegand S."/>
            <person name="Jogler M."/>
            <person name="Boedeker C."/>
            <person name="Pinto D."/>
            <person name="Vollmers J."/>
            <person name="Rivas-Marin E."/>
            <person name="Kohn T."/>
            <person name="Peeters S.H."/>
            <person name="Heuer A."/>
            <person name="Rast P."/>
            <person name="Oberbeckmann S."/>
            <person name="Bunk B."/>
            <person name="Jeske O."/>
            <person name="Meyerdierks A."/>
            <person name="Storesund J.E."/>
            <person name="Kallscheuer N."/>
            <person name="Luecker S."/>
            <person name="Lage O.M."/>
            <person name="Pohl T."/>
            <person name="Merkel B.J."/>
            <person name="Hornburger P."/>
            <person name="Mueller R.-W."/>
            <person name="Bruemmer F."/>
            <person name="Labrenz M."/>
            <person name="Spormann A.M."/>
            <person name="Op den Camp H."/>
            <person name="Overmann J."/>
            <person name="Amann R."/>
            <person name="Jetten M.S.M."/>
            <person name="Mascher T."/>
            <person name="Medema M.H."/>
            <person name="Devos D.P."/>
            <person name="Kaster A.-K."/>
            <person name="Ovreas L."/>
            <person name="Rohde M."/>
            <person name="Galperin M.Y."/>
            <person name="Jogler C."/>
        </authorList>
    </citation>
    <scope>NUCLEOTIDE SEQUENCE [LARGE SCALE GENOMIC DNA]</scope>
    <source>
        <strain evidence="5 6">Mal52</strain>
    </source>
</reference>
<feature type="transmembrane region" description="Helical" evidence="3">
    <location>
        <begin position="113"/>
        <end position="136"/>
    </location>
</feature>